<sequence length="1009" mass="115516">MSERDVQESFSRMNMYDDTANNRAAQRAESSTGRRSPGNEQPGPSGTQNYQGSEQHTPEGTITLEKTTSILKRDMMYQTQTFVERPGVVGKLGEKTKLVTNYITFKTNAQPIRLYQYNIQVLTGTREEKKRSRCTARFWECVQEYRHFFPNNITDILYNGVNMLWVKEQLKVTSGDVQLKLHHDDGRDAKTTIHIKFASTIEFSENATLEADRDLFVTIADAIVSQRSRCPIEGGDGLLFTAHENGMYSSHFRDPHNIVKLKIELGKTLEAWTGLHFAAKLQLQMGPCANIDLCHTVFMIPEYSLIRMMLDIAAGRKISDEEYENEERRLQNYGISEGNKKDMKTILHNKTICINYGNGRAFKFKGISDGSADQTFFTFEGREMSIAQYFQSKGINLRFPHFPCIIGPQFRGQESPSLFPLEFVTTAKQVQKHFGRLPDHQLAPMIRGTAYPPCDRFRIVKTLAIDGLPDQVPPLIENDPWMRNFDLEIGKEFIHVDATILPPPTLRYGNLKFFDEYHHGVWLPVVEDEGFKKVLTARCTTTHREKKIIPAIITIENPRLNPQNVAFDHGSIQCLMETVSRFGQPVYRNRYNQPATYFVGAYHQGRNRIEELRNMLVEIKTRIENDRELSADGSLPVPLVLFIFAYRSTTIRTRTLNVMGDYGIIKQLCDGEVGINCQGILRKNLATISGNPNRCSTAHNMAMKILSKIGTTHYMIESGGKHKNWTKLTNPKEPTLVLGIDVTHPSDIDNRMGGKYACSIAAVVGNIDVSISKFGESVRIQERGLERIVKMDQVIEERIKEFIEYAGIRPAHIVIYRDGVSETEFKRILYEERTAIERVCKSLDKDYEPTFTYIVVSKRHHTRFCALRESDTEGKAYNIKPGTLVESQITTKKYFDFYLASQFGPLGTTRPTHYYVLADSWKPSNAFWQTITYALTYAYVRTCKSISIPAPVMYAHLCAKRARDRFMAYFDIAEQRGIHVNMLDFEDYMRVLTSLKPHDNLKKRGMLYC</sequence>
<dbReference type="Pfam" id="PF02171">
    <property type="entry name" value="Piwi"/>
    <property type="match status" value="1"/>
</dbReference>
<dbReference type="InterPro" id="IPR036085">
    <property type="entry name" value="PAZ_dom_sf"/>
</dbReference>
<comment type="caution">
    <text evidence="6">The sequence shown here is derived from an EMBL/GenBank/DDBJ whole genome shotgun (WGS) entry which is preliminary data.</text>
</comment>
<evidence type="ECO:0000256" key="3">
    <source>
        <dbReference type="SAM" id="MobiDB-lite"/>
    </source>
</evidence>
<evidence type="ECO:0000313" key="7">
    <source>
        <dbReference type="Proteomes" id="UP001152747"/>
    </source>
</evidence>
<dbReference type="AlphaFoldDB" id="A0A9P1N8P2"/>
<dbReference type="Pfam" id="PF02170">
    <property type="entry name" value="PAZ"/>
    <property type="match status" value="1"/>
</dbReference>
<dbReference type="InterPro" id="IPR036397">
    <property type="entry name" value="RNaseH_sf"/>
</dbReference>
<dbReference type="EMBL" id="CANHGI010000006">
    <property type="protein sequence ID" value="CAI5455216.1"/>
    <property type="molecule type" value="Genomic_DNA"/>
</dbReference>
<feature type="compositionally biased region" description="Polar residues" evidence="3">
    <location>
        <begin position="19"/>
        <end position="62"/>
    </location>
</feature>
<dbReference type="Gene3D" id="2.170.260.10">
    <property type="entry name" value="paz domain"/>
    <property type="match status" value="1"/>
</dbReference>
<dbReference type="SUPFAM" id="SSF53098">
    <property type="entry name" value="Ribonuclease H-like"/>
    <property type="match status" value="1"/>
</dbReference>
<evidence type="ECO:0000313" key="6">
    <source>
        <dbReference type="EMBL" id="CAI5455216.1"/>
    </source>
</evidence>
<evidence type="ECO:0000259" key="4">
    <source>
        <dbReference type="PROSITE" id="PS50821"/>
    </source>
</evidence>
<evidence type="ECO:0008006" key="8">
    <source>
        <dbReference type="Google" id="ProtNLM"/>
    </source>
</evidence>
<evidence type="ECO:0000256" key="2">
    <source>
        <dbReference type="SAM" id="Coils"/>
    </source>
</evidence>
<dbReference type="InterPro" id="IPR003100">
    <property type="entry name" value="PAZ_dom"/>
</dbReference>
<feature type="region of interest" description="Disordered" evidence="3">
    <location>
        <begin position="1"/>
        <end position="62"/>
    </location>
</feature>
<evidence type="ECO:0000256" key="1">
    <source>
        <dbReference type="RuleBase" id="RU361178"/>
    </source>
</evidence>
<dbReference type="Proteomes" id="UP001152747">
    <property type="component" value="Unassembled WGS sequence"/>
</dbReference>
<evidence type="ECO:0000259" key="5">
    <source>
        <dbReference type="PROSITE" id="PS50822"/>
    </source>
</evidence>
<gene>
    <name evidence="6" type="ORF">CAMP_LOCUS17853</name>
</gene>
<dbReference type="Gene3D" id="3.40.50.2300">
    <property type="match status" value="1"/>
</dbReference>
<dbReference type="SMART" id="SM00950">
    <property type="entry name" value="Piwi"/>
    <property type="match status" value="1"/>
</dbReference>
<dbReference type="InterPro" id="IPR012337">
    <property type="entry name" value="RNaseH-like_sf"/>
</dbReference>
<feature type="domain" description="PAZ" evidence="4">
    <location>
        <begin position="317"/>
        <end position="428"/>
    </location>
</feature>
<accession>A0A9P1N8P2</accession>
<protein>
    <recommendedName>
        <fullName evidence="8">Piwi domain-containing protein</fullName>
    </recommendedName>
</protein>
<dbReference type="GO" id="GO:0003723">
    <property type="term" value="F:RNA binding"/>
    <property type="evidence" value="ECO:0007669"/>
    <property type="project" value="InterPro"/>
</dbReference>
<dbReference type="SUPFAM" id="SSF101690">
    <property type="entry name" value="PAZ domain"/>
    <property type="match status" value="1"/>
</dbReference>
<dbReference type="PANTHER" id="PTHR22891">
    <property type="entry name" value="EUKARYOTIC TRANSLATION INITIATION FACTOR 2C"/>
    <property type="match status" value="1"/>
</dbReference>
<proteinExistence type="inferred from homology"/>
<dbReference type="Gene3D" id="3.30.420.10">
    <property type="entry name" value="Ribonuclease H-like superfamily/Ribonuclease H"/>
    <property type="match status" value="1"/>
</dbReference>
<dbReference type="OrthoDB" id="5971213at2759"/>
<keyword evidence="2" id="KW-0175">Coiled coil</keyword>
<dbReference type="InterPro" id="IPR003165">
    <property type="entry name" value="Piwi"/>
</dbReference>
<feature type="domain" description="Piwi" evidence="5">
    <location>
        <begin position="639"/>
        <end position="967"/>
    </location>
</feature>
<dbReference type="PROSITE" id="PS50822">
    <property type="entry name" value="PIWI"/>
    <property type="match status" value="1"/>
</dbReference>
<name>A0A9P1N8P2_9PELO</name>
<dbReference type="SMART" id="SM00949">
    <property type="entry name" value="PAZ"/>
    <property type="match status" value="1"/>
</dbReference>
<keyword evidence="7" id="KW-1185">Reference proteome</keyword>
<comment type="similarity">
    <text evidence="1">Belongs to the argonaute family.</text>
</comment>
<feature type="coiled-coil region" evidence="2">
    <location>
        <begin position="602"/>
        <end position="629"/>
    </location>
</feature>
<reference evidence="6" key="1">
    <citation type="submission" date="2022-11" db="EMBL/GenBank/DDBJ databases">
        <authorList>
            <person name="Kikuchi T."/>
        </authorList>
    </citation>
    <scope>NUCLEOTIDE SEQUENCE</scope>
    <source>
        <strain evidence="6">PS1010</strain>
    </source>
</reference>
<dbReference type="CDD" id="cd02846">
    <property type="entry name" value="PAZ_argonaute_like"/>
    <property type="match status" value="1"/>
</dbReference>
<dbReference type="PROSITE" id="PS50821">
    <property type="entry name" value="PAZ"/>
    <property type="match status" value="1"/>
</dbReference>
<organism evidence="6 7">
    <name type="scientific">Caenorhabditis angaria</name>
    <dbReference type="NCBI Taxonomy" id="860376"/>
    <lineage>
        <taxon>Eukaryota</taxon>
        <taxon>Metazoa</taxon>
        <taxon>Ecdysozoa</taxon>
        <taxon>Nematoda</taxon>
        <taxon>Chromadorea</taxon>
        <taxon>Rhabditida</taxon>
        <taxon>Rhabditina</taxon>
        <taxon>Rhabditomorpha</taxon>
        <taxon>Rhabditoidea</taxon>
        <taxon>Rhabditidae</taxon>
        <taxon>Peloderinae</taxon>
        <taxon>Caenorhabditis</taxon>
    </lineage>
</organism>